<gene>
    <name evidence="1" type="ORF">LEP1GSC036_1445</name>
</gene>
<proteinExistence type="predicted"/>
<organism evidence="1 2">
    <name type="scientific">Leptospira weilii str. 2006001853</name>
    <dbReference type="NCBI Taxonomy" id="1001589"/>
    <lineage>
        <taxon>Bacteria</taxon>
        <taxon>Pseudomonadati</taxon>
        <taxon>Spirochaetota</taxon>
        <taxon>Spirochaetia</taxon>
        <taxon>Leptospirales</taxon>
        <taxon>Leptospiraceae</taxon>
        <taxon>Leptospira</taxon>
    </lineage>
</organism>
<protein>
    <submittedName>
        <fullName evidence="1">Uncharacterized protein</fullName>
    </submittedName>
</protein>
<reference evidence="1 2" key="1">
    <citation type="submission" date="2012-10" db="EMBL/GenBank/DDBJ databases">
        <authorList>
            <person name="Harkins D.M."/>
            <person name="Durkin A.S."/>
            <person name="Brinkac L.M."/>
            <person name="Haft D.H."/>
            <person name="Selengut J.D."/>
            <person name="Sanka R."/>
            <person name="DePew J."/>
            <person name="Purushe J."/>
            <person name="Whelen A.C."/>
            <person name="Vinetz J.M."/>
            <person name="Sutton G.G."/>
            <person name="Nierman W.C."/>
            <person name="Fouts D.E."/>
        </authorList>
    </citation>
    <scope>NUCLEOTIDE SEQUENCE [LARGE SCALE GENOMIC DNA]</scope>
    <source>
        <strain evidence="1 2">2006001853</strain>
    </source>
</reference>
<accession>A0A828Z809</accession>
<evidence type="ECO:0000313" key="2">
    <source>
        <dbReference type="Proteomes" id="UP000001338"/>
    </source>
</evidence>
<name>A0A828Z809_9LEPT</name>
<dbReference type="AlphaFoldDB" id="A0A828Z809"/>
<dbReference type="Proteomes" id="UP000001338">
    <property type="component" value="Unassembled WGS sequence"/>
</dbReference>
<comment type="caution">
    <text evidence="1">The sequence shown here is derived from an EMBL/GenBank/DDBJ whole genome shotgun (WGS) entry which is preliminary data.</text>
</comment>
<evidence type="ECO:0000313" key="1">
    <source>
        <dbReference type="EMBL" id="EKR66590.1"/>
    </source>
</evidence>
<sequence length="51" mass="5976">MLAFVKMKGWKCNGYCIRLPRKLLKTDHMLQFDSSELKIVNENGFFKGILI</sequence>
<dbReference type="EMBL" id="AFLV02000001">
    <property type="protein sequence ID" value="EKR66590.1"/>
    <property type="molecule type" value="Genomic_DNA"/>
</dbReference>